<proteinExistence type="predicted"/>
<keyword evidence="8" id="KW-1185">Reference proteome</keyword>
<feature type="domain" description="Helicase ATP-binding" evidence="5">
    <location>
        <begin position="147"/>
        <end position="298"/>
    </location>
</feature>
<evidence type="ECO:0000256" key="3">
    <source>
        <dbReference type="ARBA" id="ARBA00022806"/>
    </source>
</evidence>
<dbReference type="RefSeq" id="WP_191727297.1">
    <property type="nucleotide sequence ID" value="NZ_JACSPY010000019.1"/>
</dbReference>
<name>A0ABR8WXM9_9MICO</name>
<evidence type="ECO:0000256" key="1">
    <source>
        <dbReference type="ARBA" id="ARBA00022741"/>
    </source>
</evidence>
<dbReference type="InterPro" id="IPR001650">
    <property type="entry name" value="Helicase_C-like"/>
</dbReference>
<evidence type="ECO:0000256" key="4">
    <source>
        <dbReference type="ARBA" id="ARBA00022840"/>
    </source>
</evidence>
<keyword evidence="1" id="KW-0547">Nucleotide-binding</keyword>
<dbReference type="Pfam" id="PF00270">
    <property type="entry name" value="DEAD"/>
    <property type="match status" value="1"/>
</dbReference>
<dbReference type="Pfam" id="PF00271">
    <property type="entry name" value="Helicase_C"/>
    <property type="match status" value="1"/>
</dbReference>
<feature type="domain" description="Helicase C-terminal" evidence="6">
    <location>
        <begin position="396"/>
        <end position="550"/>
    </location>
</feature>
<dbReference type="SMART" id="SM00490">
    <property type="entry name" value="HELICc"/>
    <property type="match status" value="1"/>
</dbReference>
<organism evidence="7 8">
    <name type="scientific">Brevibacterium gallinarum</name>
    <dbReference type="NCBI Taxonomy" id="2762220"/>
    <lineage>
        <taxon>Bacteria</taxon>
        <taxon>Bacillati</taxon>
        <taxon>Actinomycetota</taxon>
        <taxon>Actinomycetes</taxon>
        <taxon>Micrococcales</taxon>
        <taxon>Brevibacteriaceae</taxon>
        <taxon>Brevibacterium</taxon>
    </lineage>
</organism>
<protein>
    <submittedName>
        <fullName evidence="7">DEAD/DEAH box helicase</fullName>
    </submittedName>
</protein>
<evidence type="ECO:0000313" key="8">
    <source>
        <dbReference type="Proteomes" id="UP000651517"/>
    </source>
</evidence>
<comment type="caution">
    <text evidence="7">The sequence shown here is derived from an EMBL/GenBank/DDBJ whole genome shotgun (WGS) entry which is preliminary data.</text>
</comment>
<keyword evidence="2" id="KW-0378">Hydrolase</keyword>
<keyword evidence="3 7" id="KW-0347">Helicase</keyword>
<evidence type="ECO:0000256" key="2">
    <source>
        <dbReference type="ARBA" id="ARBA00022801"/>
    </source>
</evidence>
<dbReference type="PANTHER" id="PTHR47961">
    <property type="entry name" value="DNA POLYMERASE THETA, PUTATIVE (AFU_ORTHOLOGUE AFUA_1G05260)-RELATED"/>
    <property type="match status" value="1"/>
</dbReference>
<dbReference type="PROSITE" id="PS51192">
    <property type="entry name" value="HELICASE_ATP_BIND_1"/>
    <property type="match status" value="1"/>
</dbReference>
<evidence type="ECO:0000259" key="6">
    <source>
        <dbReference type="PROSITE" id="PS51194"/>
    </source>
</evidence>
<dbReference type="Proteomes" id="UP000651517">
    <property type="component" value="Unassembled WGS sequence"/>
</dbReference>
<dbReference type="InterPro" id="IPR027417">
    <property type="entry name" value="P-loop_NTPase"/>
</dbReference>
<dbReference type="PROSITE" id="PS51194">
    <property type="entry name" value="HELICASE_CTER"/>
    <property type="match status" value="1"/>
</dbReference>
<dbReference type="InterPro" id="IPR011545">
    <property type="entry name" value="DEAD/DEAH_box_helicase_dom"/>
</dbReference>
<accession>A0ABR8WXM9</accession>
<evidence type="ECO:0000313" key="7">
    <source>
        <dbReference type="EMBL" id="MBD8021765.1"/>
    </source>
</evidence>
<dbReference type="PANTHER" id="PTHR47961:SF6">
    <property type="entry name" value="DNA-DIRECTED DNA POLYMERASE"/>
    <property type="match status" value="1"/>
</dbReference>
<evidence type="ECO:0000259" key="5">
    <source>
        <dbReference type="PROSITE" id="PS51192"/>
    </source>
</evidence>
<sequence>MTLAQELVADVWASEYFLELQDRLERDVAQAFVRQPSAEGLSPAEVNDLLRFADLLSYGDTADDRNMAYRIIAQVSQLHAIDFELRAYATAILSKLGNFPGLEYLRELGGELPVLPIEREIERQAKLLTQSTSDGQLVFTDAQYEIRRSLATSDFFSFSGPTSIGKSFILKDYIKSLLETEELAGKAIVVLVPTRALITQLVDDFRREITDSRVHVGAFPQTSPLLQRRFDRSVLVLTPERLIRYLSSGNVPVRYLFVDEAQKIAAVKDERSSLYYHAIYETTRRYATQLVFASPNIPNPGIFLEIFGHTGEVSLSIQDRTVSQNRYYVNPHTQQASYFKASSSGGSLEEHELEHQLPGTVNGVLATLGAQASNLVYCNGTGPTVELALAFALSRPLVALTPALESLIEFASTSVHVDYYLITCLRHGVAFHHGRMPHEVRARIEAMFLDGSSPLDFIFCTSTLLEGVNLPAKNIFVLTEKHGSAPFEQVDFENLVGRAGRLTREFTGNVICVPVDKSRWTDKTLITTTRPSEAVSFLVDSNKRRTSEFNNIGRVLAGEEIASGFTVGARSNLATYGSLIFLHHLENNESPLVAKFLERSTSGADQLAAATESTRVPAAVVRASPSIKLNYQQRALEYIETHRERTQLFPDIEQIEIGPMLELLYDLYGWEKEESGGRDPLIPPGLIRAGYGTSQLKYWAMVANHWVKAEPLSRIISYSIHFHQDRGYIWFKLNGVPTKEDFVRSPRHINIIIEQVMTDIENGLRHKIFRYLQNFFDLSRHVLGDAAAPNWAELIEYGTTDQRSISLQNSGFSRAAAKLIIEEYIDFVSFDARHELDEIDIDALRTALPEGNELAEEIRSVIAGFVELADP</sequence>
<reference evidence="7 8" key="1">
    <citation type="submission" date="2020-08" db="EMBL/GenBank/DDBJ databases">
        <title>A Genomic Blueprint of the Chicken Gut Microbiome.</title>
        <authorList>
            <person name="Gilroy R."/>
            <person name="Ravi A."/>
            <person name="Getino M."/>
            <person name="Pursley I."/>
            <person name="Horton D.L."/>
            <person name="Alikhan N.-F."/>
            <person name="Baker D."/>
            <person name="Gharbi K."/>
            <person name="Hall N."/>
            <person name="Watson M."/>
            <person name="Adriaenssens E.M."/>
            <person name="Foster-Nyarko E."/>
            <person name="Jarju S."/>
            <person name="Secka A."/>
            <person name="Antonio M."/>
            <person name="Oren A."/>
            <person name="Chaudhuri R."/>
            <person name="La Ragione R.M."/>
            <person name="Hildebrand F."/>
            <person name="Pallen M.J."/>
        </authorList>
    </citation>
    <scope>NUCLEOTIDE SEQUENCE [LARGE SCALE GENOMIC DNA]</scope>
    <source>
        <strain evidence="7 8">Re57</strain>
    </source>
</reference>
<dbReference type="InterPro" id="IPR050474">
    <property type="entry name" value="Hel308_SKI2-like"/>
</dbReference>
<dbReference type="EMBL" id="JACSPY010000019">
    <property type="protein sequence ID" value="MBD8021765.1"/>
    <property type="molecule type" value="Genomic_DNA"/>
</dbReference>
<dbReference type="InterPro" id="IPR014001">
    <property type="entry name" value="Helicase_ATP-bd"/>
</dbReference>
<dbReference type="SMART" id="SM00487">
    <property type="entry name" value="DEXDc"/>
    <property type="match status" value="1"/>
</dbReference>
<dbReference type="Gene3D" id="3.40.50.300">
    <property type="entry name" value="P-loop containing nucleotide triphosphate hydrolases"/>
    <property type="match status" value="2"/>
</dbReference>
<gene>
    <name evidence="7" type="ORF">H9634_13345</name>
</gene>
<dbReference type="GO" id="GO:0004386">
    <property type="term" value="F:helicase activity"/>
    <property type="evidence" value="ECO:0007669"/>
    <property type="project" value="UniProtKB-KW"/>
</dbReference>
<keyword evidence="4" id="KW-0067">ATP-binding</keyword>
<dbReference type="SUPFAM" id="SSF52540">
    <property type="entry name" value="P-loop containing nucleoside triphosphate hydrolases"/>
    <property type="match status" value="1"/>
</dbReference>